<protein>
    <submittedName>
        <fullName evidence="1">Uncharacterized protein</fullName>
    </submittedName>
</protein>
<reference evidence="1" key="1">
    <citation type="submission" date="2019-09" db="EMBL/GenBank/DDBJ databases">
        <authorList>
            <person name="Li J."/>
        </authorList>
    </citation>
    <scope>NUCLEOTIDE SEQUENCE [LARGE SCALE GENOMIC DNA]</scope>
    <source>
        <strain evidence="1">JCM 14732</strain>
    </source>
</reference>
<gene>
    <name evidence="1" type="ORF">ESP70_001930</name>
</gene>
<organism evidence="1 2">
    <name type="scientific">Aeromicrobium ginsengisoli</name>
    <dbReference type="NCBI Taxonomy" id="363867"/>
    <lineage>
        <taxon>Bacteria</taxon>
        <taxon>Bacillati</taxon>
        <taxon>Actinomycetota</taxon>
        <taxon>Actinomycetes</taxon>
        <taxon>Propionibacteriales</taxon>
        <taxon>Nocardioidaceae</taxon>
        <taxon>Aeromicrobium</taxon>
    </lineage>
</organism>
<evidence type="ECO:0000313" key="2">
    <source>
        <dbReference type="Proteomes" id="UP000380867"/>
    </source>
</evidence>
<accession>A0A5M4FHE5</accession>
<dbReference type="EMBL" id="SDPQ02000001">
    <property type="protein sequence ID" value="KAA1399547.1"/>
    <property type="molecule type" value="Genomic_DNA"/>
</dbReference>
<name>A0A5M4FHE5_9ACTN</name>
<comment type="caution">
    <text evidence="1">The sequence shown here is derived from an EMBL/GenBank/DDBJ whole genome shotgun (WGS) entry which is preliminary data.</text>
</comment>
<dbReference type="Proteomes" id="UP000380867">
    <property type="component" value="Unassembled WGS sequence"/>
</dbReference>
<proteinExistence type="predicted"/>
<evidence type="ECO:0000313" key="1">
    <source>
        <dbReference type="EMBL" id="KAA1399547.1"/>
    </source>
</evidence>
<sequence length="98" mass="10044">MRRVLLAAVTAVAVAAVSFGVGWVASGADERTGVSRPASVAHLKPLPVPRVIIPDGPWADPHPPLPAPVAMPSIARGFVGELFRALGVDLDTDAFVAG</sequence>
<dbReference type="RefSeq" id="WP_149687685.1">
    <property type="nucleotide sequence ID" value="NZ_SDPQ02000001.1"/>
</dbReference>
<dbReference type="AlphaFoldDB" id="A0A5M4FHE5"/>
<keyword evidence="2" id="KW-1185">Reference proteome</keyword>